<dbReference type="PANTHER" id="PTHR33540">
    <property type="entry name" value="TRNA THREONYLCARBAMOYLADENOSINE BIOSYNTHESIS PROTEIN TSAE"/>
    <property type="match status" value="1"/>
</dbReference>
<evidence type="ECO:0000256" key="1">
    <source>
        <dbReference type="ARBA" id="ARBA00022741"/>
    </source>
</evidence>
<gene>
    <name evidence="5" type="ORF">ABU614_22885</name>
    <name evidence="4" type="ORF">V2J18_16340</name>
</gene>
<dbReference type="InterPro" id="IPR002575">
    <property type="entry name" value="Aminoglycoside_PTrfase"/>
</dbReference>
<evidence type="ECO:0000313" key="4">
    <source>
        <dbReference type="EMBL" id="MEI2456234.1"/>
    </source>
</evidence>
<dbReference type="InterPro" id="IPR011009">
    <property type="entry name" value="Kinase-like_dom_sf"/>
</dbReference>
<name>A0AAU8MU63_9GAMM</name>
<protein>
    <submittedName>
        <fullName evidence="5">Phosphotransferase</fullName>
    </submittedName>
</protein>
<dbReference type="AlphaFoldDB" id="A0AAU8MU63"/>
<keyword evidence="2" id="KW-0067">ATP-binding</keyword>
<accession>A0AAU8MU63</accession>
<keyword evidence="6" id="KW-1185">Reference proteome</keyword>
<dbReference type="Pfam" id="PF01636">
    <property type="entry name" value="APH"/>
    <property type="match status" value="1"/>
</dbReference>
<dbReference type="GO" id="GO:0005524">
    <property type="term" value="F:ATP binding"/>
    <property type="evidence" value="ECO:0007669"/>
    <property type="project" value="UniProtKB-KW"/>
</dbReference>
<sequence>MTQPSPTDRDAARLAWARAATGDDRLDLVRASFDAGFRSYWRGSVGDAERRFAGASVIVMDSPPELEDPRPWLRLRDVLAAGGVRVPHVFQADPERGFLLLEDLGQRTFLQAVEAGEADPDALFELAFDQLLKVQSLPCPDDLPPYDEAFLSRELRLFDEWFLGRHLGLSLDCGDLERLDLAYRRILDNVLAQPQVFIHRDFMPRNLMPVPGGLAVIDFQGALRGPIAYDPISLFRDAFVSWPEERIEAWLARYHARAAAAGIPLPDYARFRRDADFAGLQRHIKILGLFARLHHRDGKPKYLADAPRFLAYLDIVLPRYPELAPLAEIVERHVRPALTGNAAAADARA</sequence>
<dbReference type="EMBL" id="JBANDL010000002">
    <property type="protein sequence ID" value="MEI2456234.1"/>
    <property type="molecule type" value="Genomic_DNA"/>
</dbReference>
<dbReference type="Gene3D" id="3.90.1200.10">
    <property type="match status" value="1"/>
</dbReference>
<evidence type="ECO:0000259" key="3">
    <source>
        <dbReference type="Pfam" id="PF01636"/>
    </source>
</evidence>
<keyword evidence="1" id="KW-0547">Nucleotide-binding</keyword>
<dbReference type="PANTHER" id="PTHR33540:SF1">
    <property type="entry name" value="N-ACETYLMURAMATE_N-ACETYLGLUCOSAMINE KINASE"/>
    <property type="match status" value="1"/>
</dbReference>
<evidence type="ECO:0000256" key="2">
    <source>
        <dbReference type="ARBA" id="ARBA00022840"/>
    </source>
</evidence>
<reference evidence="4 6" key="1">
    <citation type="submission" date="2024-02" db="EMBL/GenBank/DDBJ databases">
        <title>Lysobacter Genome Sequencing and Mining.</title>
        <authorList>
            <person name="Bierman J."/>
            <person name="Walker M.C."/>
        </authorList>
    </citation>
    <scope>NUCLEOTIDE SEQUENCE [LARGE SCALE GENOMIC DNA]</scope>
    <source>
        <strain evidence="4 6">PB6250</strain>
    </source>
</reference>
<feature type="domain" description="Aminoglycoside phosphotransferase" evidence="3">
    <location>
        <begin position="34"/>
        <end position="266"/>
    </location>
</feature>
<dbReference type="SUPFAM" id="SSF56112">
    <property type="entry name" value="Protein kinase-like (PK-like)"/>
    <property type="match status" value="1"/>
</dbReference>
<reference evidence="5" key="2">
    <citation type="submission" date="2024-06" db="EMBL/GenBank/DDBJ databases">
        <authorList>
            <person name="Li S."/>
        </authorList>
    </citation>
    <scope>NUCLEOTIDE SEQUENCE</scope>
    <source>
        <strain evidence="5">SR10</strain>
    </source>
</reference>
<evidence type="ECO:0000313" key="5">
    <source>
        <dbReference type="EMBL" id="XCO75148.1"/>
    </source>
</evidence>
<dbReference type="RefSeq" id="WP_064749275.1">
    <property type="nucleotide sequence ID" value="NZ_CP159925.1"/>
</dbReference>
<evidence type="ECO:0000313" key="6">
    <source>
        <dbReference type="Proteomes" id="UP001387215"/>
    </source>
</evidence>
<organism evidence="5">
    <name type="scientific">Lysobacter firmicutimachus</name>
    <dbReference type="NCBI Taxonomy" id="1792846"/>
    <lineage>
        <taxon>Bacteria</taxon>
        <taxon>Pseudomonadati</taxon>
        <taxon>Pseudomonadota</taxon>
        <taxon>Gammaproteobacteria</taxon>
        <taxon>Lysobacterales</taxon>
        <taxon>Lysobacteraceae</taxon>
        <taxon>Lysobacter</taxon>
    </lineage>
</organism>
<dbReference type="Gene3D" id="3.30.200.20">
    <property type="entry name" value="Phosphorylase Kinase, domain 1"/>
    <property type="match status" value="1"/>
</dbReference>
<dbReference type="EMBL" id="CP159925">
    <property type="protein sequence ID" value="XCO75148.1"/>
    <property type="molecule type" value="Genomic_DNA"/>
</dbReference>
<proteinExistence type="predicted"/>
<dbReference type="Proteomes" id="UP001387215">
    <property type="component" value="Unassembled WGS sequence"/>
</dbReference>